<evidence type="ECO:0000313" key="1">
    <source>
        <dbReference type="EMBL" id="MFC5456405.1"/>
    </source>
</evidence>
<name>A0ABW0KSN8_9BACT</name>
<evidence type="ECO:0000313" key="2">
    <source>
        <dbReference type="Proteomes" id="UP001596052"/>
    </source>
</evidence>
<evidence type="ECO:0008006" key="3">
    <source>
        <dbReference type="Google" id="ProtNLM"/>
    </source>
</evidence>
<organism evidence="1 2">
    <name type="scientific">Prosthecobacter fluviatilis</name>
    <dbReference type="NCBI Taxonomy" id="445931"/>
    <lineage>
        <taxon>Bacteria</taxon>
        <taxon>Pseudomonadati</taxon>
        <taxon>Verrucomicrobiota</taxon>
        <taxon>Verrucomicrobiia</taxon>
        <taxon>Verrucomicrobiales</taxon>
        <taxon>Verrucomicrobiaceae</taxon>
        <taxon>Prosthecobacter</taxon>
    </lineage>
</organism>
<dbReference type="RefSeq" id="WP_377168608.1">
    <property type="nucleotide sequence ID" value="NZ_JBHSMQ010000005.1"/>
</dbReference>
<gene>
    <name evidence="1" type="ORF">ACFQDI_16195</name>
</gene>
<proteinExistence type="predicted"/>
<sequence length="70" mass="7493">MSQSIHLDLELPGDLARFKLPAGVSERLTALLDKQDAGQTLTDQERAEAEGLVDLADTLTYLGLKARAAA</sequence>
<reference evidence="2" key="1">
    <citation type="journal article" date="2019" name="Int. J. Syst. Evol. Microbiol.">
        <title>The Global Catalogue of Microorganisms (GCM) 10K type strain sequencing project: providing services to taxonomists for standard genome sequencing and annotation.</title>
        <authorList>
            <consortium name="The Broad Institute Genomics Platform"/>
            <consortium name="The Broad Institute Genome Sequencing Center for Infectious Disease"/>
            <person name="Wu L."/>
            <person name="Ma J."/>
        </authorList>
    </citation>
    <scope>NUCLEOTIDE SEQUENCE [LARGE SCALE GENOMIC DNA]</scope>
    <source>
        <strain evidence="2">CGMCC 4.1469</strain>
    </source>
</reference>
<accession>A0ABW0KSN8</accession>
<dbReference type="EMBL" id="JBHSMQ010000005">
    <property type="protein sequence ID" value="MFC5456405.1"/>
    <property type="molecule type" value="Genomic_DNA"/>
</dbReference>
<dbReference type="Proteomes" id="UP001596052">
    <property type="component" value="Unassembled WGS sequence"/>
</dbReference>
<protein>
    <recommendedName>
        <fullName evidence="3">Phage tail assembly chaperone protein, E, or 41 or 14</fullName>
    </recommendedName>
</protein>
<comment type="caution">
    <text evidence="1">The sequence shown here is derived from an EMBL/GenBank/DDBJ whole genome shotgun (WGS) entry which is preliminary data.</text>
</comment>
<keyword evidence="2" id="KW-1185">Reference proteome</keyword>